<gene>
    <name evidence="1" type="ORF">HYR64_00720</name>
</gene>
<name>A0A931LQS8_FIMGI</name>
<accession>A0A931LQS8</accession>
<reference evidence="1" key="1">
    <citation type="submission" date="2020-07" db="EMBL/GenBank/DDBJ databases">
        <title>Huge and variable diversity of episymbiotic CPR bacteria and DPANN archaea in groundwater ecosystems.</title>
        <authorList>
            <person name="He C.Y."/>
            <person name="Keren R."/>
            <person name="Whittaker M."/>
            <person name="Farag I.F."/>
            <person name="Doudna J."/>
            <person name="Cate J.H.D."/>
            <person name="Banfield J.F."/>
        </authorList>
    </citation>
    <scope>NUCLEOTIDE SEQUENCE</scope>
    <source>
        <strain evidence="1">NC_groundwater_17_Pr7_B-0.1um_64_12</strain>
    </source>
</reference>
<sequence length="55" mass="5857">MSETNGTFFVLATGDNFARFIPKYMAAMGGSAPDIDAAMRACAEHGKKILEAPPH</sequence>
<dbReference type="AlphaFoldDB" id="A0A931LQS8"/>
<organism evidence="1 2">
    <name type="scientific">Fimbriimonas ginsengisoli</name>
    <dbReference type="NCBI Taxonomy" id="1005039"/>
    <lineage>
        <taxon>Bacteria</taxon>
        <taxon>Bacillati</taxon>
        <taxon>Armatimonadota</taxon>
        <taxon>Fimbriimonadia</taxon>
        <taxon>Fimbriimonadales</taxon>
        <taxon>Fimbriimonadaceae</taxon>
        <taxon>Fimbriimonas</taxon>
    </lineage>
</organism>
<comment type="caution">
    <text evidence="1">The sequence shown here is derived from an EMBL/GenBank/DDBJ whole genome shotgun (WGS) entry which is preliminary data.</text>
</comment>
<evidence type="ECO:0000313" key="2">
    <source>
        <dbReference type="Proteomes" id="UP000727962"/>
    </source>
</evidence>
<dbReference type="EMBL" id="JACOSL010000004">
    <property type="protein sequence ID" value="MBI1755614.1"/>
    <property type="molecule type" value="Genomic_DNA"/>
</dbReference>
<dbReference type="Proteomes" id="UP000727962">
    <property type="component" value="Unassembled WGS sequence"/>
</dbReference>
<proteinExistence type="predicted"/>
<protein>
    <submittedName>
        <fullName evidence="1">Uncharacterized protein</fullName>
    </submittedName>
</protein>
<evidence type="ECO:0000313" key="1">
    <source>
        <dbReference type="EMBL" id="MBI1755614.1"/>
    </source>
</evidence>